<protein>
    <recommendedName>
        <fullName evidence="3 7">Guanine deaminase</fullName>
        <shortName evidence="8">Guanase</shortName>
        <ecNumber evidence="3 7">3.5.4.3</ecNumber>
    </recommendedName>
    <alternativeName>
        <fullName evidence="8">Guanine aminohydrolase</fullName>
    </alternativeName>
</protein>
<proteinExistence type="inferred from homology"/>
<dbReference type="GO" id="GO:0008892">
    <property type="term" value="F:guanine deaminase activity"/>
    <property type="evidence" value="ECO:0007669"/>
    <property type="project" value="UniProtKB-UniRule"/>
</dbReference>
<evidence type="ECO:0000256" key="7">
    <source>
        <dbReference type="NCBIfam" id="TIGR02967"/>
    </source>
</evidence>
<dbReference type="STRING" id="1685379.AVO45_14345"/>
<dbReference type="AlphaFoldDB" id="A0A0X3TDA9"/>
<keyword evidence="4 8" id="KW-0479">Metal-binding</keyword>
<dbReference type="OrthoDB" id="9787621at2"/>
<dbReference type="InterPro" id="IPR011059">
    <property type="entry name" value="Metal-dep_hydrolase_composite"/>
</dbReference>
<evidence type="ECO:0000256" key="2">
    <source>
        <dbReference type="ARBA" id="ARBA00006745"/>
    </source>
</evidence>
<dbReference type="RefSeq" id="WP_068349553.1">
    <property type="nucleotide sequence ID" value="NZ_LQBQ01000037.1"/>
</dbReference>
<accession>A0A0X3TDA9</accession>
<dbReference type="Proteomes" id="UP000053791">
    <property type="component" value="Unassembled WGS sequence"/>
</dbReference>
<dbReference type="NCBIfam" id="NF006679">
    <property type="entry name" value="PRK09228.1"/>
    <property type="match status" value="1"/>
</dbReference>
<dbReference type="Pfam" id="PF01979">
    <property type="entry name" value="Amidohydro_1"/>
    <property type="match status" value="1"/>
</dbReference>
<sequence length="440" mass="48151">MTRKMLRGRLLTFHREPRTGADTGAYTYLEDGALLIRNGIIEQSGPFTEVAAQAGDVPVTDHRPHLLMAGFIDTHIHFPQVQVIASWGAQLLDWLNDYTFPEETRFASEAHCARMAQAFYDQLITHGTTTAVAYCSVHRSSADAFFAEAVRRNMRMLGGKVLMDRNAPDGLRDTPQSGYDDTKALISDWHGKGRGGYVITPRFAITSTPEQMEMARALAAEHPDCHIQTHLSENRDEIAYTAQLYPQARDYLDVYQSYGLLGPKTLLGHAIHLEPREIDALAQTGAHPVFCPTSNLFLGSGLFDQAGLSARGISNGIATDVGAGTSYSMLQTLNEGYKVLQLQGVALHPLQAFHWATRGNACVLGLEDKIGTLDPGSEADVVVLNARSTPAMALRMERASSLAEELFVLQMMGDDRAIEEVYVSGAASKSKTESRAIHCV</sequence>
<dbReference type="PANTHER" id="PTHR11271:SF6">
    <property type="entry name" value="GUANINE DEAMINASE"/>
    <property type="match status" value="1"/>
</dbReference>
<reference evidence="10 11" key="1">
    <citation type="submission" date="2015-12" db="EMBL/GenBank/DDBJ databases">
        <authorList>
            <person name="Shamseldin A."/>
            <person name="Moawad H."/>
            <person name="Abd El-Rahim W.M."/>
            <person name="Sadowsky M.J."/>
        </authorList>
    </citation>
    <scope>NUCLEOTIDE SEQUENCE [LARGE SCALE GENOMIC DNA]</scope>
    <source>
        <strain evidence="10 11">ZGT118</strain>
    </source>
</reference>
<evidence type="ECO:0000256" key="3">
    <source>
        <dbReference type="ARBA" id="ARBA00012781"/>
    </source>
</evidence>
<dbReference type="FunFam" id="3.20.20.140:FF:000022">
    <property type="entry name" value="Guanine deaminase"/>
    <property type="match status" value="1"/>
</dbReference>
<keyword evidence="5 8" id="KW-0378">Hydrolase</keyword>
<dbReference type="EMBL" id="LQBQ01000037">
    <property type="protein sequence ID" value="KUJ73764.1"/>
    <property type="molecule type" value="Genomic_DNA"/>
</dbReference>
<dbReference type="InterPro" id="IPR032466">
    <property type="entry name" value="Metal_Hydrolase"/>
</dbReference>
<dbReference type="Gene3D" id="3.20.20.140">
    <property type="entry name" value="Metal-dependent hydrolases"/>
    <property type="match status" value="1"/>
</dbReference>
<comment type="cofactor">
    <cofactor evidence="8">
        <name>Zn(2+)</name>
        <dbReference type="ChEBI" id="CHEBI:29105"/>
    </cofactor>
    <text evidence="8">Binds 1 zinc ion per subunit.</text>
</comment>
<dbReference type="PANTHER" id="PTHR11271">
    <property type="entry name" value="GUANINE DEAMINASE"/>
    <property type="match status" value="1"/>
</dbReference>
<dbReference type="Gene3D" id="2.30.40.10">
    <property type="entry name" value="Urease, subunit C, domain 1"/>
    <property type="match status" value="1"/>
</dbReference>
<evidence type="ECO:0000259" key="9">
    <source>
        <dbReference type="Pfam" id="PF01979"/>
    </source>
</evidence>
<dbReference type="CDD" id="cd01303">
    <property type="entry name" value="GDEase"/>
    <property type="match status" value="1"/>
</dbReference>
<evidence type="ECO:0000256" key="5">
    <source>
        <dbReference type="ARBA" id="ARBA00022801"/>
    </source>
</evidence>
<organism evidence="10 11">
    <name type="scientific">Ruegeria marisrubri</name>
    <dbReference type="NCBI Taxonomy" id="1685379"/>
    <lineage>
        <taxon>Bacteria</taxon>
        <taxon>Pseudomonadati</taxon>
        <taxon>Pseudomonadota</taxon>
        <taxon>Alphaproteobacteria</taxon>
        <taxon>Rhodobacterales</taxon>
        <taxon>Roseobacteraceae</taxon>
        <taxon>Ruegeria</taxon>
    </lineage>
</organism>
<keyword evidence="6 8" id="KW-0862">Zinc</keyword>
<dbReference type="UniPathway" id="UPA00603">
    <property type="reaction ID" value="UER00660"/>
</dbReference>
<evidence type="ECO:0000313" key="11">
    <source>
        <dbReference type="Proteomes" id="UP000053791"/>
    </source>
</evidence>
<evidence type="ECO:0000256" key="8">
    <source>
        <dbReference type="RuleBase" id="RU366009"/>
    </source>
</evidence>
<gene>
    <name evidence="10" type="ORF">AVO45_14345</name>
</gene>
<dbReference type="InterPro" id="IPR014311">
    <property type="entry name" value="Guanine_deaminase"/>
</dbReference>
<feature type="domain" description="Amidohydrolase-related" evidence="9">
    <location>
        <begin position="67"/>
        <end position="425"/>
    </location>
</feature>
<comment type="similarity">
    <text evidence="2 8">Belongs to the metallo-dependent hydrolases superfamily. ATZ/TRZ family.</text>
</comment>
<comment type="catalytic activity">
    <reaction evidence="8">
        <text>guanine + H2O + H(+) = xanthine + NH4(+)</text>
        <dbReference type="Rhea" id="RHEA:14665"/>
        <dbReference type="ChEBI" id="CHEBI:15377"/>
        <dbReference type="ChEBI" id="CHEBI:15378"/>
        <dbReference type="ChEBI" id="CHEBI:16235"/>
        <dbReference type="ChEBI" id="CHEBI:17712"/>
        <dbReference type="ChEBI" id="CHEBI:28938"/>
        <dbReference type="EC" id="3.5.4.3"/>
    </reaction>
</comment>
<dbReference type="GO" id="GO:0005829">
    <property type="term" value="C:cytosol"/>
    <property type="evidence" value="ECO:0007669"/>
    <property type="project" value="TreeGrafter"/>
</dbReference>
<comment type="caution">
    <text evidence="10">The sequence shown here is derived from an EMBL/GenBank/DDBJ whole genome shotgun (WGS) entry which is preliminary data.</text>
</comment>
<evidence type="ECO:0000313" key="10">
    <source>
        <dbReference type="EMBL" id="KUJ73764.1"/>
    </source>
</evidence>
<evidence type="ECO:0000256" key="4">
    <source>
        <dbReference type="ARBA" id="ARBA00022723"/>
    </source>
</evidence>
<dbReference type="InterPro" id="IPR051607">
    <property type="entry name" value="Metallo-dep_hydrolases"/>
</dbReference>
<dbReference type="EC" id="3.5.4.3" evidence="3 7"/>
<evidence type="ECO:0000256" key="1">
    <source>
        <dbReference type="ARBA" id="ARBA00004984"/>
    </source>
</evidence>
<name>A0A0X3TDA9_9RHOB</name>
<dbReference type="GO" id="GO:0008270">
    <property type="term" value="F:zinc ion binding"/>
    <property type="evidence" value="ECO:0007669"/>
    <property type="project" value="UniProtKB-UniRule"/>
</dbReference>
<dbReference type="SUPFAM" id="SSF51556">
    <property type="entry name" value="Metallo-dependent hydrolases"/>
    <property type="match status" value="1"/>
</dbReference>
<dbReference type="NCBIfam" id="TIGR02967">
    <property type="entry name" value="guan_deamin"/>
    <property type="match status" value="1"/>
</dbReference>
<evidence type="ECO:0000256" key="6">
    <source>
        <dbReference type="ARBA" id="ARBA00022833"/>
    </source>
</evidence>
<comment type="pathway">
    <text evidence="1 8">Purine metabolism; guanine degradation; xanthine from guanine: step 1/1.</text>
</comment>
<dbReference type="InterPro" id="IPR006680">
    <property type="entry name" value="Amidohydro-rel"/>
</dbReference>
<comment type="function">
    <text evidence="8">Catalyzes the hydrolytic deamination of guanine, producing xanthine and ammonia.</text>
</comment>
<keyword evidence="11" id="KW-1185">Reference proteome</keyword>
<dbReference type="GO" id="GO:0006147">
    <property type="term" value="P:guanine catabolic process"/>
    <property type="evidence" value="ECO:0007669"/>
    <property type="project" value="UniProtKB-UniRule"/>
</dbReference>
<dbReference type="SUPFAM" id="SSF51338">
    <property type="entry name" value="Composite domain of metallo-dependent hydrolases"/>
    <property type="match status" value="2"/>
</dbReference>